<feature type="compositionally biased region" description="Low complexity" evidence="1">
    <location>
        <begin position="35"/>
        <end position="49"/>
    </location>
</feature>
<feature type="region of interest" description="Disordered" evidence="1">
    <location>
        <begin position="189"/>
        <end position="209"/>
    </location>
</feature>
<dbReference type="OrthoDB" id="2020426at2759"/>
<gene>
    <name evidence="2" type="ORF">HNAJ_LOCUS8858</name>
</gene>
<organism evidence="4">
    <name type="scientific">Rodentolepis nana</name>
    <name type="common">Dwarf tapeworm</name>
    <name type="synonym">Hymenolepis nana</name>
    <dbReference type="NCBI Taxonomy" id="102285"/>
    <lineage>
        <taxon>Eukaryota</taxon>
        <taxon>Metazoa</taxon>
        <taxon>Spiralia</taxon>
        <taxon>Lophotrochozoa</taxon>
        <taxon>Platyhelminthes</taxon>
        <taxon>Cestoda</taxon>
        <taxon>Eucestoda</taxon>
        <taxon>Cyclophyllidea</taxon>
        <taxon>Hymenolepididae</taxon>
        <taxon>Rodentolepis</taxon>
    </lineage>
</organism>
<reference evidence="4" key="1">
    <citation type="submission" date="2017-02" db="UniProtKB">
        <authorList>
            <consortium name="WormBaseParasite"/>
        </authorList>
    </citation>
    <scope>IDENTIFICATION</scope>
</reference>
<dbReference type="AlphaFoldDB" id="A0A0R3TNB0"/>
<evidence type="ECO:0000313" key="3">
    <source>
        <dbReference type="Proteomes" id="UP000278807"/>
    </source>
</evidence>
<accession>A0A0R3TNB0</accession>
<keyword evidence="3" id="KW-1185">Reference proteome</keyword>
<evidence type="ECO:0000313" key="4">
    <source>
        <dbReference type="WBParaSite" id="HNAJ_0000885701-mRNA-1"/>
    </source>
</evidence>
<proteinExistence type="predicted"/>
<dbReference type="STRING" id="102285.A0A0R3TNB0"/>
<dbReference type="EMBL" id="UZAE01012409">
    <property type="protein sequence ID" value="VDO05020.1"/>
    <property type="molecule type" value="Genomic_DNA"/>
</dbReference>
<name>A0A0R3TNB0_RODNA</name>
<dbReference type="Proteomes" id="UP000278807">
    <property type="component" value="Unassembled WGS sequence"/>
</dbReference>
<evidence type="ECO:0000256" key="1">
    <source>
        <dbReference type="SAM" id="MobiDB-lite"/>
    </source>
</evidence>
<evidence type="ECO:0000313" key="2">
    <source>
        <dbReference type="EMBL" id="VDO05020.1"/>
    </source>
</evidence>
<sequence length="216" mass="23685">MHDSRLNQSHKRSRYSSSATRKSTSQKHPGHNVRSQSSSTPPSVVVPSSGRHQRQSFSPESRSRDVVSLDAGLGKKKSDIPFTVSSSPKLDLQLESRVTADNLKSVPEVEEMVPSTSTVKPFSHPDEAFEPIQATPSNTQLAIESETAQTEIQEPKDLLRPNRPTVRSGLYIQAIGPNRSLLVQRIPAKGPNPQLRKGHNPALVKGPNPALLIKNR</sequence>
<reference evidence="2 3" key="2">
    <citation type="submission" date="2018-11" db="EMBL/GenBank/DDBJ databases">
        <authorList>
            <consortium name="Pathogen Informatics"/>
        </authorList>
    </citation>
    <scope>NUCLEOTIDE SEQUENCE [LARGE SCALE GENOMIC DNA]</scope>
</reference>
<protein>
    <submittedName>
        <fullName evidence="2 4">Uncharacterized protein</fullName>
    </submittedName>
</protein>
<feature type="region of interest" description="Disordered" evidence="1">
    <location>
        <begin position="1"/>
        <end position="67"/>
    </location>
</feature>
<dbReference type="WBParaSite" id="HNAJ_0000885701-mRNA-1">
    <property type="protein sequence ID" value="HNAJ_0000885701-mRNA-1"/>
    <property type="gene ID" value="HNAJ_0000885701"/>
</dbReference>